<dbReference type="Gene3D" id="3.40.50.1820">
    <property type="entry name" value="alpha/beta hydrolase"/>
    <property type="match status" value="1"/>
</dbReference>
<proteinExistence type="predicted"/>
<protein>
    <submittedName>
        <fullName evidence="1">Alpha/beta hydrolase family protein</fullName>
    </submittedName>
</protein>
<sequence>MALIQCNFYSDTLGLSTSMHVILPQQTHNQIGMENVAGQGLHPTLYLLHGLSDDDSIWLRRTSIERYVADLGIAVVMPQVHRSFYTDMAEGGRYWTFISEELPSLARSFFPLSHQREDNYVAGLSMGGYGAFKLALRKPDQYAAAASLSGALDMVAHLDNMNSSPLWRAEMERIFGPKIAGSENDLLQLLKENQASSGPLPLLYQCCGTEDFLYEQNQSFREACSETDLQLTYEEEPGEHEWGYWDKKIQNVLKWLPLPERG</sequence>
<keyword evidence="2" id="KW-1185">Reference proteome</keyword>
<dbReference type="RefSeq" id="WP_301248372.1">
    <property type="nucleotide sequence ID" value="NZ_JAROCD010000010.1"/>
</dbReference>
<dbReference type="GO" id="GO:0016787">
    <property type="term" value="F:hydrolase activity"/>
    <property type="evidence" value="ECO:0007669"/>
    <property type="project" value="UniProtKB-KW"/>
</dbReference>
<organism evidence="1 2">
    <name type="scientific">Paenibacillus vandeheii</name>
    <dbReference type="NCBI Taxonomy" id="3035917"/>
    <lineage>
        <taxon>Bacteria</taxon>
        <taxon>Bacillati</taxon>
        <taxon>Bacillota</taxon>
        <taxon>Bacilli</taxon>
        <taxon>Bacillales</taxon>
        <taxon>Paenibacillaceae</taxon>
        <taxon>Paenibacillus</taxon>
    </lineage>
</organism>
<dbReference type="SUPFAM" id="SSF53474">
    <property type="entry name" value="alpha/beta-Hydrolases"/>
    <property type="match status" value="1"/>
</dbReference>
<dbReference type="InterPro" id="IPR000801">
    <property type="entry name" value="Esterase-like"/>
</dbReference>
<dbReference type="PANTHER" id="PTHR48098:SF1">
    <property type="entry name" value="DIACYLGLYCEROL ACYLTRANSFERASE_MYCOLYLTRANSFERASE AG85A"/>
    <property type="match status" value="1"/>
</dbReference>
<dbReference type="EMBL" id="JAROCD010000010">
    <property type="protein sequence ID" value="MDN4603763.1"/>
    <property type="molecule type" value="Genomic_DNA"/>
</dbReference>
<keyword evidence="1" id="KW-0378">Hydrolase</keyword>
<dbReference type="PANTHER" id="PTHR48098">
    <property type="entry name" value="ENTEROCHELIN ESTERASE-RELATED"/>
    <property type="match status" value="1"/>
</dbReference>
<evidence type="ECO:0000313" key="2">
    <source>
        <dbReference type="Proteomes" id="UP001174205"/>
    </source>
</evidence>
<dbReference type="Proteomes" id="UP001174205">
    <property type="component" value="Unassembled WGS sequence"/>
</dbReference>
<name>A0ABT8JFY2_9BACL</name>
<reference evidence="1" key="1">
    <citation type="submission" date="2023-03" db="EMBL/GenBank/DDBJ databases">
        <title>MT1 and MT2 Draft Genomes of Novel Species.</title>
        <authorList>
            <person name="Venkateswaran K."/>
        </authorList>
    </citation>
    <scope>NUCLEOTIDE SEQUENCE</scope>
    <source>
        <strain evidence="1">F6_3S_P_1C</strain>
    </source>
</reference>
<dbReference type="InterPro" id="IPR029058">
    <property type="entry name" value="AB_hydrolase_fold"/>
</dbReference>
<accession>A0ABT8JFY2</accession>
<evidence type="ECO:0000313" key="1">
    <source>
        <dbReference type="EMBL" id="MDN4603763.1"/>
    </source>
</evidence>
<dbReference type="InterPro" id="IPR050583">
    <property type="entry name" value="Mycobacterial_A85_antigen"/>
</dbReference>
<gene>
    <name evidence="1" type="ORF">P5G61_21140</name>
</gene>
<comment type="caution">
    <text evidence="1">The sequence shown here is derived from an EMBL/GenBank/DDBJ whole genome shotgun (WGS) entry which is preliminary data.</text>
</comment>
<dbReference type="Pfam" id="PF00756">
    <property type="entry name" value="Esterase"/>
    <property type="match status" value="1"/>
</dbReference>